<dbReference type="PROSITE" id="PS01078">
    <property type="entry name" value="MOCF_BIOSYNTHESIS_1"/>
    <property type="match status" value="1"/>
</dbReference>
<accession>A0A7J5BQ81</accession>
<keyword evidence="2" id="KW-0501">Molybdenum cofactor biosynthesis</keyword>
<reference evidence="4 5" key="1">
    <citation type="submission" date="2019-09" db="EMBL/GenBank/DDBJ databases">
        <title>Phylogeny of genus Pseudoclavibacter and closely related genus.</title>
        <authorList>
            <person name="Li Y."/>
        </authorList>
    </citation>
    <scope>NUCLEOTIDE SEQUENCE [LARGE SCALE GENOMIC DNA]</scope>
    <source>
        <strain evidence="4 5">DSM 23821</strain>
    </source>
</reference>
<name>A0A7J5BQ81_9MICO</name>
<evidence type="ECO:0000256" key="1">
    <source>
        <dbReference type="ARBA" id="ARBA00005046"/>
    </source>
</evidence>
<dbReference type="PANTHER" id="PTHR43764:SF1">
    <property type="entry name" value="MOLYBDOPTERIN MOLYBDOTRANSFERASE"/>
    <property type="match status" value="1"/>
</dbReference>
<dbReference type="PANTHER" id="PTHR43764">
    <property type="entry name" value="MOLYBDENUM COFACTOR BIOSYNTHESIS"/>
    <property type="match status" value="1"/>
</dbReference>
<dbReference type="InterPro" id="IPR036425">
    <property type="entry name" value="MoaB/Mog-like_dom_sf"/>
</dbReference>
<organism evidence="4 5">
    <name type="scientific">Pseudoclavibacter chungangensis</name>
    <dbReference type="NCBI Taxonomy" id="587635"/>
    <lineage>
        <taxon>Bacteria</taxon>
        <taxon>Bacillati</taxon>
        <taxon>Actinomycetota</taxon>
        <taxon>Actinomycetes</taxon>
        <taxon>Micrococcales</taxon>
        <taxon>Microbacteriaceae</taxon>
        <taxon>Pseudoclavibacter</taxon>
    </lineage>
</organism>
<dbReference type="Gene3D" id="3.40.980.10">
    <property type="entry name" value="MoaB/Mog-like domain"/>
    <property type="match status" value="1"/>
</dbReference>
<keyword evidence="5" id="KW-1185">Reference proteome</keyword>
<evidence type="ECO:0000259" key="3">
    <source>
        <dbReference type="SMART" id="SM00852"/>
    </source>
</evidence>
<dbReference type="GO" id="GO:0006777">
    <property type="term" value="P:Mo-molybdopterin cofactor biosynthetic process"/>
    <property type="evidence" value="ECO:0007669"/>
    <property type="project" value="UniProtKB-KW"/>
</dbReference>
<evidence type="ECO:0000313" key="4">
    <source>
        <dbReference type="EMBL" id="KAB1655653.1"/>
    </source>
</evidence>
<protein>
    <submittedName>
        <fullName evidence="4">MogA/MoaB family molybdenum cofactor biosynthesis protein</fullName>
    </submittedName>
</protein>
<dbReference type="NCBIfam" id="TIGR00177">
    <property type="entry name" value="molyb_syn"/>
    <property type="match status" value="1"/>
</dbReference>
<dbReference type="RefSeq" id="WP_158041041.1">
    <property type="nucleotide sequence ID" value="NZ_JACCFV010000001.1"/>
</dbReference>
<evidence type="ECO:0000256" key="2">
    <source>
        <dbReference type="ARBA" id="ARBA00023150"/>
    </source>
</evidence>
<evidence type="ECO:0000313" key="5">
    <source>
        <dbReference type="Proteomes" id="UP000467240"/>
    </source>
</evidence>
<dbReference type="InterPro" id="IPR001453">
    <property type="entry name" value="MoaB/Mog_dom"/>
</dbReference>
<dbReference type="InterPro" id="IPR008284">
    <property type="entry name" value="MoCF_biosynth_CS"/>
</dbReference>
<gene>
    <name evidence="4" type="ORF">F8O01_11655</name>
</gene>
<proteinExistence type="predicted"/>
<dbReference type="SMART" id="SM00852">
    <property type="entry name" value="MoCF_biosynth"/>
    <property type="match status" value="1"/>
</dbReference>
<dbReference type="Pfam" id="PF00994">
    <property type="entry name" value="MoCF_biosynth"/>
    <property type="match status" value="1"/>
</dbReference>
<dbReference type="OrthoDB" id="9794429at2"/>
<dbReference type="Proteomes" id="UP000467240">
    <property type="component" value="Unassembled WGS sequence"/>
</dbReference>
<comment type="pathway">
    <text evidence="1">Cofactor biosynthesis; molybdopterin biosynthesis.</text>
</comment>
<dbReference type="InterPro" id="IPR051920">
    <property type="entry name" value="MPT_Adenylyltrnsfr/MoaC-Rel"/>
</dbReference>
<sequence>MTATPSTDRAATRDGRPWAVVVTVSDRASIGERIDRTGPVLVEAIASWGFRVESAVVVPDDVETISEIIRGAHAQGARLVVTTGGTGVGPRDRTPEATAPLVDLELPGVLEAVRRRGAQAPAAALTRGVAGIVLGSPSTFVVNLPGSIGGVRDGIAVLEPLARHTVDQLDGADHA</sequence>
<comment type="caution">
    <text evidence="4">The sequence shown here is derived from an EMBL/GenBank/DDBJ whole genome shotgun (WGS) entry which is preliminary data.</text>
</comment>
<dbReference type="UniPathway" id="UPA00344"/>
<feature type="domain" description="MoaB/Mog" evidence="3">
    <location>
        <begin position="20"/>
        <end position="165"/>
    </location>
</feature>
<dbReference type="EMBL" id="WBJZ01000014">
    <property type="protein sequence ID" value="KAB1655653.1"/>
    <property type="molecule type" value="Genomic_DNA"/>
</dbReference>
<dbReference type="AlphaFoldDB" id="A0A7J5BQ81"/>
<dbReference type="SUPFAM" id="SSF53218">
    <property type="entry name" value="Molybdenum cofactor biosynthesis proteins"/>
    <property type="match status" value="1"/>
</dbReference>